<dbReference type="GO" id="GO:0006457">
    <property type="term" value="P:protein folding"/>
    <property type="evidence" value="ECO:0007669"/>
    <property type="project" value="InterPro"/>
</dbReference>
<protein>
    <recommendedName>
        <fullName evidence="2 3">Protein GrpE</fullName>
    </recommendedName>
    <alternativeName>
        <fullName evidence="2">HSP-70 cofactor</fullName>
    </alternativeName>
</protein>
<dbReference type="InterPro" id="IPR000740">
    <property type="entry name" value="GrpE"/>
</dbReference>
<keyword evidence="1 2" id="KW-0143">Chaperone</keyword>
<dbReference type="Proteomes" id="UP000756427">
    <property type="component" value="Unassembled WGS sequence"/>
</dbReference>
<feature type="region of interest" description="Disordered" evidence="5">
    <location>
        <begin position="1"/>
        <end position="53"/>
    </location>
</feature>
<dbReference type="PRINTS" id="PR00773">
    <property type="entry name" value="GRPEPROTEIN"/>
</dbReference>
<dbReference type="GO" id="GO:0005737">
    <property type="term" value="C:cytoplasm"/>
    <property type="evidence" value="ECO:0007669"/>
    <property type="project" value="UniProtKB-SubCell"/>
</dbReference>
<dbReference type="Gene3D" id="2.30.22.10">
    <property type="entry name" value="Head domain of nucleotide exchange factor GrpE"/>
    <property type="match status" value="1"/>
</dbReference>
<evidence type="ECO:0000256" key="1">
    <source>
        <dbReference type="ARBA" id="ARBA00023186"/>
    </source>
</evidence>
<dbReference type="GO" id="GO:0051082">
    <property type="term" value="F:unfolded protein binding"/>
    <property type="evidence" value="ECO:0007669"/>
    <property type="project" value="TreeGrafter"/>
</dbReference>
<dbReference type="Pfam" id="PF01025">
    <property type="entry name" value="GrpE"/>
    <property type="match status" value="1"/>
</dbReference>
<evidence type="ECO:0000313" key="6">
    <source>
        <dbReference type="EMBL" id="MBF1663045.1"/>
    </source>
</evidence>
<dbReference type="GO" id="GO:0051087">
    <property type="term" value="F:protein-folding chaperone binding"/>
    <property type="evidence" value="ECO:0007669"/>
    <property type="project" value="InterPro"/>
</dbReference>
<dbReference type="HAMAP" id="MF_01151">
    <property type="entry name" value="GrpE"/>
    <property type="match status" value="1"/>
</dbReference>
<dbReference type="EMBL" id="JABZXR010000001">
    <property type="protein sequence ID" value="MBF1663045.1"/>
    <property type="molecule type" value="Genomic_DNA"/>
</dbReference>
<comment type="similarity">
    <text evidence="2 4">Belongs to the GrpE family.</text>
</comment>
<sequence length="254" mass="27532">MTVSTYDPQDAVVPEPELWPVGGAAKEQPPHEETQEEVTDTAKEEAPQPASPFVTEDFEVRVLEQLTELNQRFAQRIAEDGAKNQLIRSVQASLQERDERASGEAYRSLFRDVLNALDRLLNQEASASLSESVADEIVSIFEIRGLQRIDAVGKFNPAIHEVSGVVPSAPEYPAGTVVSVEREGYILGDRTLRPARVIVARDMPNRQPAASTGAATNRPQDAAENGTGGSAEDDRTLPLPTVPNNPVPNNPSGM</sequence>
<evidence type="ECO:0000256" key="4">
    <source>
        <dbReference type="RuleBase" id="RU004478"/>
    </source>
</evidence>
<dbReference type="PROSITE" id="PS01071">
    <property type="entry name" value="GRPE"/>
    <property type="match status" value="1"/>
</dbReference>
<comment type="function">
    <text evidence="2 3">Participates actively in the response to hyperosmotic and heat shock by preventing the aggregation of stress-denatured proteins, in association with DnaK and GrpE. It is the nucleotide exchange factor for DnaK and may function as a thermosensor. Unfolded proteins bind initially to DnaJ; upon interaction with the DnaJ-bound protein, DnaK hydrolyzes its bound ATP, resulting in the formation of a stable complex. GrpE releases ADP from DnaK; ATP binding to DnaK triggers the release of the substrate protein, thus completing the reaction cycle. Several rounds of ATP-dependent interactions between DnaJ, DnaK and GrpE are required for fully efficient folding.</text>
</comment>
<organism evidence="6 7">
    <name type="scientific">Rothia mucilaginosa</name>
    <dbReference type="NCBI Taxonomy" id="43675"/>
    <lineage>
        <taxon>Bacteria</taxon>
        <taxon>Bacillati</taxon>
        <taxon>Actinomycetota</taxon>
        <taxon>Actinomycetes</taxon>
        <taxon>Micrococcales</taxon>
        <taxon>Micrococcaceae</taxon>
        <taxon>Rothia</taxon>
    </lineage>
</organism>
<feature type="compositionally biased region" description="Polar residues" evidence="5">
    <location>
        <begin position="208"/>
        <end position="219"/>
    </location>
</feature>
<evidence type="ECO:0000256" key="2">
    <source>
        <dbReference type="HAMAP-Rule" id="MF_01151"/>
    </source>
</evidence>
<feature type="region of interest" description="Disordered" evidence="5">
    <location>
        <begin position="202"/>
        <end position="254"/>
    </location>
</feature>
<proteinExistence type="inferred from homology"/>
<dbReference type="RefSeq" id="WP_303974827.1">
    <property type="nucleotide sequence ID" value="NZ_JABZXR010000001.1"/>
</dbReference>
<dbReference type="PANTHER" id="PTHR21237:SF23">
    <property type="entry name" value="GRPE PROTEIN HOMOLOG, MITOCHONDRIAL"/>
    <property type="match status" value="1"/>
</dbReference>
<dbReference type="AlphaFoldDB" id="A0A930LAC5"/>
<comment type="subunit">
    <text evidence="2">Homodimer.</text>
</comment>
<reference evidence="6" key="1">
    <citation type="submission" date="2020-04" db="EMBL/GenBank/DDBJ databases">
        <title>Deep metagenomics examines the oral microbiome during advanced dental caries in children, revealing novel taxa and co-occurrences with host molecules.</title>
        <authorList>
            <person name="Baker J.L."/>
            <person name="Morton J.T."/>
            <person name="Dinis M."/>
            <person name="Alvarez R."/>
            <person name="Tran N.C."/>
            <person name="Knight R."/>
            <person name="Edlund A."/>
        </authorList>
    </citation>
    <scope>NUCLEOTIDE SEQUENCE</scope>
    <source>
        <strain evidence="6">JCVI_44_bin.2</strain>
    </source>
</reference>
<keyword evidence="2 3" id="KW-0346">Stress response</keyword>
<comment type="caution">
    <text evidence="6">The sequence shown here is derived from an EMBL/GenBank/DDBJ whole genome shotgun (WGS) entry which is preliminary data.</text>
</comment>
<dbReference type="InterPro" id="IPR009012">
    <property type="entry name" value="GrpE_head"/>
</dbReference>
<dbReference type="SUPFAM" id="SSF51064">
    <property type="entry name" value="Head domain of nucleotide exchange factor GrpE"/>
    <property type="match status" value="1"/>
</dbReference>
<dbReference type="GO" id="GO:0042803">
    <property type="term" value="F:protein homodimerization activity"/>
    <property type="evidence" value="ECO:0007669"/>
    <property type="project" value="InterPro"/>
</dbReference>
<feature type="compositionally biased region" description="Pro residues" evidence="5">
    <location>
        <begin position="240"/>
        <end position="254"/>
    </location>
</feature>
<comment type="subcellular location">
    <subcellularLocation>
        <location evidence="2">Cytoplasm</location>
    </subcellularLocation>
</comment>
<gene>
    <name evidence="2 6" type="primary">grpE</name>
    <name evidence="6" type="ORF">HXO64_00615</name>
</gene>
<dbReference type="GO" id="GO:0000774">
    <property type="term" value="F:adenyl-nucleotide exchange factor activity"/>
    <property type="evidence" value="ECO:0007669"/>
    <property type="project" value="InterPro"/>
</dbReference>
<keyword evidence="2" id="KW-0963">Cytoplasm</keyword>
<evidence type="ECO:0000256" key="5">
    <source>
        <dbReference type="SAM" id="MobiDB-lite"/>
    </source>
</evidence>
<evidence type="ECO:0000256" key="3">
    <source>
        <dbReference type="RuleBase" id="RU000639"/>
    </source>
</evidence>
<evidence type="ECO:0000313" key="7">
    <source>
        <dbReference type="Proteomes" id="UP000756427"/>
    </source>
</evidence>
<accession>A0A930LAC5</accession>
<dbReference type="PANTHER" id="PTHR21237">
    <property type="entry name" value="GRPE PROTEIN"/>
    <property type="match status" value="1"/>
</dbReference>
<name>A0A930LAC5_9MICC</name>